<keyword evidence="1" id="KW-0808">Transferase</keyword>
<evidence type="ECO:0000313" key="2">
    <source>
        <dbReference type="Proteomes" id="UP001597032"/>
    </source>
</evidence>
<dbReference type="SUPFAM" id="SSF53335">
    <property type="entry name" value="S-adenosyl-L-methionine-dependent methyltransferases"/>
    <property type="match status" value="1"/>
</dbReference>
<reference evidence="2" key="1">
    <citation type="journal article" date="2019" name="Int. J. Syst. Evol. Microbiol.">
        <title>The Global Catalogue of Microorganisms (GCM) 10K type strain sequencing project: providing services to taxonomists for standard genome sequencing and annotation.</title>
        <authorList>
            <consortium name="The Broad Institute Genomics Platform"/>
            <consortium name="The Broad Institute Genome Sequencing Center for Infectious Disease"/>
            <person name="Wu L."/>
            <person name="Ma J."/>
        </authorList>
    </citation>
    <scope>NUCLEOTIDE SEQUENCE [LARGE SCALE GENOMIC DNA]</scope>
    <source>
        <strain evidence="2">CCUG 60022</strain>
    </source>
</reference>
<dbReference type="GO" id="GO:0032259">
    <property type="term" value="P:methylation"/>
    <property type="evidence" value="ECO:0007669"/>
    <property type="project" value="UniProtKB-KW"/>
</dbReference>
<gene>
    <name evidence="1" type="ORF">ACFQZW_05465</name>
</gene>
<dbReference type="PANTHER" id="PTHR43861">
    <property type="entry name" value="TRANS-ACONITATE 2-METHYLTRANSFERASE-RELATED"/>
    <property type="match status" value="1"/>
</dbReference>
<protein>
    <submittedName>
        <fullName evidence="1">Class I SAM-dependent methyltransferase</fullName>
        <ecNumber evidence="1">2.1.1.222</ecNumber>
        <ecNumber evidence="1">2.1.1.64</ecNumber>
    </submittedName>
</protein>
<dbReference type="Gene3D" id="3.40.50.150">
    <property type="entry name" value="Vaccinia Virus protein VP39"/>
    <property type="match status" value="1"/>
</dbReference>
<dbReference type="Pfam" id="PF13489">
    <property type="entry name" value="Methyltransf_23"/>
    <property type="match status" value="1"/>
</dbReference>
<organism evidence="1 2">
    <name type="scientific">Lutibacter aestuarii</name>
    <dbReference type="NCBI Taxonomy" id="861111"/>
    <lineage>
        <taxon>Bacteria</taxon>
        <taxon>Pseudomonadati</taxon>
        <taxon>Bacteroidota</taxon>
        <taxon>Flavobacteriia</taxon>
        <taxon>Flavobacteriales</taxon>
        <taxon>Flavobacteriaceae</taxon>
        <taxon>Lutibacter</taxon>
    </lineage>
</organism>
<dbReference type="Proteomes" id="UP001597032">
    <property type="component" value="Unassembled WGS sequence"/>
</dbReference>
<dbReference type="InterPro" id="IPR029063">
    <property type="entry name" value="SAM-dependent_MTases_sf"/>
</dbReference>
<dbReference type="EC" id="2.1.1.222" evidence="1"/>
<dbReference type="EMBL" id="JBHTIC010000006">
    <property type="protein sequence ID" value="MFD0761522.1"/>
    <property type="molecule type" value="Genomic_DNA"/>
</dbReference>
<dbReference type="GO" id="GO:0061542">
    <property type="term" value="F:3-demethylubiquinol 3-O-methyltransferase activity"/>
    <property type="evidence" value="ECO:0007669"/>
    <property type="project" value="UniProtKB-EC"/>
</dbReference>
<dbReference type="RefSeq" id="WP_386781663.1">
    <property type="nucleotide sequence ID" value="NZ_JBHTIC010000006.1"/>
</dbReference>
<keyword evidence="1" id="KW-0489">Methyltransferase</keyword>
<comment type="caution">
    <text evidence="1">The sequence shown here is derived from an EMBL/GenBank/DDBJ whole genome shotgun (WGS) entry which is preliminary data.</text>
</comment>
<sequence length="286" mass="33301">MNSKKKIYLTCKDYTVSNEKFELIYNSKFEMLETYPQPKLDKLASYYESSTYISHTDSKKTFIDKIYQLVKKYTLKNKLKLVNSFKSPEKKILDVGCGTGDFLFTCKNNGWSVVGVEPNINAKSLAEIKLASSNSNPIFSKLEELEDIKLDVITLWHVLEHVPNLEKYISHLKSLLKPNGILVVAVPNFKSYDAQYYKKFWAAYDVPRHLWHFSKKSIQLLFENENMKVDQILPMKFDSFYVALLSEKYKHQKSNFLKAFWIGLLSNIKASESKEYSSLIYIIKNS</sequence>
<accession>A0ABW2Z3Y8</accession>
<name>A0ABW2Z3Y8_9FLAO</name>
<dbReference type="GO" id="GO:0102208">
    <property type="term" value="F:2-polyprenyl-6-hydroxyphenol methylase activity"/>
    <property type="evidence" value="ECO:0007669"/>
    <property type="project" value="UniProtKB-EC"/>
</dbReference>
<proteinExistence type="predicted"/>
<keyword evidence="2" id="KW-1185">Reference proteome</keyword>
<dbReference type="EC" id="2.1.1.64" evidence="1"/>
<evidence type="ECO:0000313" key="1">
    <source>
        <dbReference type="EMBL" id="MFD0761522.1"/>
    </source>
</evidence>
<dbReference type="CDD" id="cd02440">
    <property type="entry name" value="AdoMet_MTases"/>
    <property type="match status" value="1"/>
</dbReference>